<dbReference type="Gene3D" id="1.20.120.1200">
    <property type="entry name" value="NADH-ubiquinone/plastoquinone oxidoreductase chain 6, subunit NuoJ"/>
    <property type="match status" value="1"/>
</dbReference>
<feature type="transmembrane region" description="Helical" evidence="11">
    <location>
        <begin position="130"/>
        <end position="150"/>
    </location>
</feature>
<feature type="domain" description="MrpA C-terminal/MbhE" evidence="16">
    <location>
        <begin position="695"/>
        <end position="774"/>
    </location>
</feature>
<dbReference type="Pfam" id="PF20501">
    <property type="entry name" value="MbhE"/>
    <property type="match status" value="1"/>
</dbReference>
<dbReference type="Proteomes" id="UP000275356">
    <property type="component" value="Unassembled WGS sequence"/>
</dbReference>
<evidence type="ECO:0000259" key="13">
    <source>
        <dbReference type="Pfam" id="PF00662"/>
    </source>
</evidence>
<dbReference type="InterPro" id="IPR050616">
    <property type="entry name" value="CPA3_Na-H_Antiporter_A"/>
</dbReference>
<evidence type="ECO:0000256" key="4">
    <source>
        <dbReference type="ARBA" id="ARBA00022475"/>
    </source>
</evidence>
<dbReference type="AlphaFoldDB" id="A0A3N2DAM9"/>
<feature type="transmembrane region" description="Helical" evidence="11">
    <location>
        <begin position="895"/>
        <end position="914"/>
    </location>
</feature>
<keyword evidence="7" id="KW-0406">Ion transport</keyword>
<dbReference type="Pfam" id="PF13244">
    <property type="entry name" value="MbhD"/>
    <property type="match status" value="1"/>
</dbReference>
<feature type="domain" description="NADH:quinone oxidoreductase/Mrp antiporter transmembrane" evidence="12">
    <location>
        <begin position="127"/>
        <end position="402"/>
    </location>
</feature>
<evidence type="ECO:0000256" key="9">
    <source>
        <dbReference type="RuleBase" id="RU000320"/>
    </source>
</evidence>
<dbReference type="OrthoDB" id="9811798at2"/>
<dbReference type="InterPro" id="IPR025383">
    <property type="entry name" value="MrpA_C/MbhD"/>
</dbReference>
<feature type="transmembrane region" description="Helical" evidence="11">
    <location>
        <begin position="654"/>
        <end position="673"/>
    </location>
</feature>
<feature type="transmembrane region" description="Helical" evidence="11">
    <location>
        <begin position="994"/>
        <end position="1018"/>
    </location>
</feature>
<feature type="transmembrane region" description="Helical" evidence="11">
    <location>
        <begin position="491"/>
        <end position="517"/>
    </location>
</feature>
<feature type="transmembrane region" description="Helical" evidence="11">
    <location>
        <begin position="451"/>
        <end position="471"/>
    </location>
</feature>
<keyword evidence="5 9" id="KW-0812">Transmembrane</keyword>
<feature type="transmembrane region" description="Helical" evidence="11">
    <location>
        <begin position="951"/>
        <end position="974"/>
    </location>
</feature>
<evidence type="ECO:0000259" key="14">
    <source>
        <dbReference type="Pfam" id="PF04039"/>
    </source>
</evidence>
<dbReference type="RefSeq" id="WP_123738962.1">
    <property type="nucleotide sequence ID" value="NZ_CALFQU010000029.1"/>
</dbReference>
<dbReference type="InterPro" id="IPR001516">
    <property type="entry name" value="Proton_antipo_N"/>
</dbReference>
<feature type="region of interest" description="Disordered" evidence="10">
    <location>
        <begin position="1030"/>
        <end position="1104"/>
    </location>
</feature>
<sequence>MIQILLLHGVAAIVSPLAMRQWGRRVFAVLALAPASAAVYALTLTSRITSGEVVEQRWSWVPGLDLDIVFRIDTLSWFMLLIVGGVGALVLLYCSWYFAASSTGKGRFAGVFVAFAGAMLGLVATDNTLMLYLFWELTTVFSYLLIGHYFDRKVSRRAAMEAIIVTTFGGLVMLGGIIVLGQIPGGSYSFHELTTSPPELTTLSGVAIVCVLVGAISKSALVPFHFWLPAAMAAPTPVSAYLHAAAMVKAGVYLVARLAPGFATWDAWQVPLLVLACVTMLLGGWRALRQWDLKLVLAYGTVSQLGLLVMLVGQPDRGVALAGIAMLGAHALFKASLFLIVGIVDAATGTRDIHQLSGLRRSMPTLSVVAALAIASMIGLPPFAGYVAKEAALESLLHAGGHGSSSAGWLLAVLVIGSILTVAYGLRFWWGAFSDKDGLSDTEVDREAWQMYVSPVVLALGGLAVGLVPWLGERLLLPHADRYPEGTAGHLVLWGGFGVPLLLTGVVLVAGIALFWLGGRSSWVQRHAGLGVSADEAYRHFMRRLDRFAGYTTSLVQRGSIPFYVAIVLVTTTVFVSWAWISGEAAQTAGGAAGPAFGPVRLWDSPVQAVVGAFVVAAGIAAARSRRRLKAVLLLGISGYGVALLYELQGAPDLALTQVLVETITLVVFVLVLRRLPAYFSNRPLTESRWLRAGLGLAVGTLVSLVAILAISARVEQPVSTYFPQEAYDYGYGKNIVNVTLVDIRAWDTMGEISVLLVAATGVASLVFLRVRTARVERAADAGPVAVWTDGAAGGPTLVTLQRAGAPERAAAHRPAEGTRDADVVGAGAGAPVVNPVRDDAGHAAFNEAPASSDAMTEHWVTRMTRQASTALRNQRWISAAATLAPQRRSVILEIATRLLFHTMIVFSIFLLFSGHNAPGGGFAGGLVAGIALTLRYLAGGRYELGEAAPVNAGVLMGLGLFLSAGAGVVPLLFGGTVLQSAVVQFDAGPLGHVKFVTTLFFDIGVYLVVIGLVLDVLRTLGAELDRQAEAAGTARPEIGHDEPRRPVGAGVAAGGAGIGAEVGAGVSIRPGRGTPPTEPAPSAGTPGSGSTAPTPPTTEGGAS</sequence>
<feature type="transmembrane region" description="Helical" evidence="11">
    <location>
        <begin position="561"/>
        <end position="581"/>
    </location>
</feature>
<feature type="transmembrane region" description="Helical" evidence="11">
    <location>
        <begin position="365"/>
        <end position="388"/>
    </location>
</feature>
<feature type="transmembrane region" description="Helical" evidence="11">
    <location>
        <begin position="162"/>
        <end position="183"/>
    </location>
</feature>
<evidence type="ECO:0000256" key="1">
    <source>
        <dbReference type="ARBA" id="ARBA00004651"/>
    </source>
</evidence>
<dbReference type="EMBL" id="RKHQ01000001">
    <property type="protein sequence ID" value="ROR96837.1"/>
    <property type="molecule type" value="Genomic_DNA"/>
</dbReference>
<evidence type="ECO:0000256" key="5">
    <source>
        <dbReference type="ARBA" id="ARBA00022692"/>
    </source>
</evidence>
<feature type="domain" description="NADH-Ubiquinone oxidoreductase (complex I) chain 5 N-terminal" evidence="13">
    <location>
        <begin position="60"/>
        <end position="108"/>
    </location>
</feature>
<feature type="transmembrane region" description="Helical" evidence="11">
    <location>
        <begin position="408"/>
        <end position="430"/>
    </location>
</feature>
<comment type="caution">
    <text evidence="17">The sequence shown here is derived from an EMBL/GenBank/DDBJ whole genome shotgun (WGS) entry which is preliminary data.</text>
</comment>
<evidence type="ECO:0000256" key="6">
    <source>
        <dbReference type="ARBA" id="ARBA00022989"/>
    </source>
</evidence>
<dbReference type="GO" id="GO:0005886">
    <property type="term" value="C:plasma membrane"/>
    <property type="evidence" value="ECO:0007669"/>
    <property type="project" value="UniProtKB-SubCell"/>
</dbReference>
<evidence type="ECO:0000256" key="3">
    <source>
        <dbReference type="ARBA" id="ARBA00022449"/>
    </source>
</evidence>
<dbReference type="GO" id="GO:0015297">
    <property type="term" value="F:antiporter activity"/>
    <property type="evidence" value="ECO:0007669"/>
    <property type="project" value="UniProtKB-KW"/>
</dbReference>
<keyword evidence="2" id="KW-0813">Transport</keyword>
<name>A0A3N2DAM9_9MICO</name>
<feature type="transmembrane region" description="Helical" evidence="11">
    <location>
        <begin position="203"/>
        <end position="228"/>
    </location>
</feature>
<evidence type="ECO:0000256" key="7">
    <source>
        <dbReference type="ARBA" id="ARBA00023065"/>
    </source>
</evidence>
<keyword evidence="8 11" id="KW-0472">Membrane</keyword>
<feature type="transmembrane region" description="Helical" evidence="11">
    <location>
        <begin position="920"/>
        <end position="939"/>
    </location>
</feature>
<feature type="transmembrane region" description="Helical" evidence="11">
    <location>
        <begin position="75"/>
        <end position="99"/>
    </location>
</feature>
<dbReference type="Pfam" id="PF04039">
    <property type="entry name" value="MnhB"/>
    <property type="match status" value="1"/>
</dbReference>
<feature type="domain" description="Na+/H+ antiporter MnhB subunit-related protein" evidence="14">
    <location>
        <begin position="892"/>
        <end position="1015"/>
    </location>
</feature>
<evidence type="ECO:0000259" key="12">
    <source>
        <dbReference type="Pfam" id="PF00361"/>
    </source>
</evidence>
<dbReference type="PANTHER" id="PTHR43373:SF1">
    <property type="entry name" value="NA(+)_H(+) ANTIPORTER SUBUNIT A"/>
    <property type="match status" value="1"/>
</dbReference>
<feature type="transmembrane region" description="Helical" evidence="11">
    <location>
        <begin position="607"/>
        <end position="624"/>
    </location>
</feature>
<dbReference type="Pfam" id="PF00361">
    <property type="entry name" value="Proton_antipo_M"/>
    <property type="match status" value="1"/>
</dbReference>
<keyword evidence="4" id="KW-1003">Cell membrane</keyword>
<feature type="transmembrane region" description="Helical" evidence="11">
    <location>
        <begin position="319"/>
        <end position="344"/>
    </location>
</feature>
<reference evidence="17 18" key="1">
    <citation type="submission" date="2018-11" db="EMBL/GenBank/DDBJ databases">
        <title>Sequencing the genomes of 1000 actinobacteria strains.</title>
        <authorList>
            <person name="Klenk H.-P."/>
        </authorList>
    </citation>
    <scope>NUCLEOTIDE SEQUENCE [LARGE SCALE GENOMIC DNA]</scope>
    <source>
        <strain evidence="17 18">DSM 13521</strain>
    </source>
</reference>
<comment type="subcellular location">
    <subcellularLocation>
        <location evidence="1">Cell membrane</location>
        <topology evidence="1">Multi-pass membrane protein</topology>
    </subcellularLocation>
    <subcellularLocation>
        <location evidence="9">Membrane</location>
        <topology evidence="9">Multi-pass membrane protein</topology>
    </subcellularLocation>
</comment>
<dbReference type="PANTHER" id="PTHR43373">
    <property type="entry name" value="NA(+)/H(+) ANTIPORTER SUBUNIT"/>
    <property type="match status" value="1"/>
</dbReference>
<evidence type="ECO:0000256" key="10">
    <source>
        <dbReference type="SAM" id="MobiDB-lite"/>
    </source>
</evidence>
<dbReference type="NCBIfam" id="NF009284">
    <property type="entry name" value="PRK12644.1"/>
    <property type="match status" value="1"/>
</dbReference>
<dbReference type="PRINTS" id="PR01434">
    <property type="entry name" value="NADHDHGNASE5"/>
</dbReference>
<feature type="compositionally biased region" description="Gly residues" evidence="10">
    <location>
        <begin position="1052"/>
        <end position="1063"/>
    </location>
</feature>
<evidence type="ECO:0000313" key="18">
    <source>
        <dbReference type="Proteomes" id="UP000275356"/>
    </source>
</evidence>
<evidence type="ECO:0000313" key="17">
    <source>
        <dbReference type="EMBL" id="ROR96837.1"/>
    </source>
</evidence>
<feature type="transmembrane region" description="Helical" evidence="11">
    <location>
        <begin position="631"/>
        <end position="648"/>
    </location>
</feature>
<evidence type="ECO:0000259" key="16">
    <source>
        <dbReference type="Pfam" id="PF20501"/>
    </source>
</evidence>
<accession>A0A3N2DAM9</accession>
<keyword evidence="6 11" id="KW-1133">Transmembrane helix</keyword>
<gene>
    <name evidence="17" type="ORF">EDD28_1428</name>
</gene>
<feature type="transmembrane region" description="Helical" evidence="11">
    <location>
        <begin position="694"/>
        <end position="713"/>
    </location>
</feature>
<evidence type="ECO:0000256" key="11">
    <source>
        <dbReference type="SAM" id="Phobius"/>
    </source>
</evidence>
<evidence type="ECO:0000256" key="2">
    <source>
        <dbReference type="ARBA" id="ARBA00022448"/>
    </source>
</evidence>
<dbReference type="InterPro" id="IPR046806">
    <property type="entry name" value="MrpA_C/MbhE"/>
</dbReference>
<dbReference type="GO" id="GO:0006811">
    <property type="term" value="P:monoatomic ion transport"/>
    <property type="evidence" value="ECO:0007669"/>
    <property type="project" value="UniProtKB-KW"/>
</dbReference>
<dbReference type="Pfam" id="PF00662">
    <property type="entry name" value="Proton_antipo_N"/>
    <property type="match status" value="1"/>
</dbReference>
<proteinExistence type="predicted"/>
<feature type="transmembrane region" description="Helical" evidence="11">
    <location>
        <begin position="295"/>
        <end position="313"/>
    </location>
</feature>
<keyword evidence="3" id="KW-0050">Antiport</keyword>
<feature type="transmembrane region" description="Helical" evidence="11">
    <location>
        <begin position="753"/>
        <end position="771"/>
    </location>
</feature>
<feature type="domain" description="MrpA C-terminal/MbhD" evidence="15">
    <location>
        <begin position="614"/>
        <end position="677"/>
    </location>
</feature>
<evidence type="ECO:0000259" key="15">
    <source>
        <dbReference type="Pfam" id="PF13244"/>
    </source>
</evidence>
<dbReference type="InterPro" id="IPR042106">
    <property type="entry name" value="Nuo/plastoQ_OxRdtase_6_NuoJ"/>
</dbReference>
<organism evidence="17 18">
    <name type="scientific">Salana multivorans</name>
    <dbReference type="NCBI Taxonomy" id="120377"/>
    <lineage>
        <taxon>Bacteria</taxon>
        <taxon>Bacillati</taxon>
        <taxon>Actinomycetota</taxon>
        <taxon>Actinomycetes</taxon>
        <taxon>Micrococcales</taxon>
        <taxon>Beutenbergiaceae</taxon>
        <taxon>Salana</taxon>
    </lineage>
</organism>
<feature type="compositionally biased region" description="Low complexity" evidence="10">
    <location>
        <begin position="1081"/>
        <end position="1104"/>
    </location>
</feature>
<dbReference type="InterPro" id="IPR001750">
    <property type="entry name" value="ND/Mrp_TM"/>
</dbReference>
<dbReference type="InterPro" id="IPR007182">
    <property type="entry name" value="MnhB"/>
</dbReference>
<keyword evidence="18" id="KW-1185">Reference proteome</keyword>
<protein>
    <submittedName>
        <fullName evidence="17">Multisubunit sodium/proton antiporter MrpA subunit /multisubunit sodium/proton antiporter MrpB subunit</fullName>
    </submittedName>
</protein>
<feature type="transmembrane region" description="Helical" evidence="11">
    <location>
        <begin position="268"/>
        <end position="288"/>
    </location>
</feature>
<feature type="transmembrane region" description="Helical" evidence="11">
    <location>
        <begin position="106"/>
        <end position="124"/>
    </location>
</feature>
<evidence type="ECO:0000256" key="8">
    <source>
        <dbReference type="ARBA" id="ARBA00023136"/>
    </source>
</evidence>